<evidence type="ECO:0000256" key="1">
    <source>
        <dbReference type="SAM" id="Phobius"/>
    </source>
</evidence>
<evidence type="ECO:0000313" key="2">
    <source>
        <dbReference type="EMBL" id="EPR67238.1"/>
    </source>
</evidence>
<reference evidence="2 3" key="1">
    <citation type="journal article" date="2013" name="Genome Announc.">
        <title>Draft Genome Sequence of Cyclobacterium qasimii Strain M12-11BT, Isolated from Arctic Marine Sediment.</title>
        <authorList>
            <person name="Shivaji S."/>
            <person name="Ara S."/>
            <person name="Singh A."/>
            <person name="Kumar Pinnaka A."/>
        </authorList>
    </citation>
    <scope>NUCLEOTIDE SEQUENCE [LARGE SCALE GENOMIC DNA]</scope>
    <source>
        <strain evidence="2 3">M12-11B</strain>
    </source>
</reference>
<keyword evidence="1" id="KW-0812">Transmembrane</keyword>
<accession>S7WT27</accession>
<protein>
    <submittedName>
        <fullName evidence="2">Uncharacterized protein</fullName>
    </submittedName>
</protein>
<dbReference type="Proteomes" id="UP000014974">
    <property type="component" value="Unassembled WGS sequence"/>
</dbReference>
<name>S7WT27_9BACT</name>
<keyword evidence="1" id="KW-1133">Transmembrane helix</keyword>
<gene>
    <name evidence="2" type="ORF">ADICYQ_3793</name>
</gene>
<dbReference type="EMBL" id="ATNM01000134">
    <property type="protein sequence ID" value="EPR67238.1"/>
    <property type="molecule type" value="Genomic_DNA"/>
</dbReference>
<proteinExistence type="predicted"/>
<comment type="caution">
    <text evidence="2">The sequence shown here is derived from an EMBL/GenBank/DDBJ whole genome shotgun (WGS) entry which is preliminary data.</text>
</comment>
<feature type="transmembrane region" description="Helical" evidence="1">
    <location>
        <begin position="6"/>
        <end position="26"/>
    </location>
</feature>
<keyword evidence="1" id="KW-0472">Membrane</keyword>
<organism evidence="2 3">
    <name type="scientific">Cyclobacterium qasimii M12-11B</name>
    <dbReference type="NCBI Taxonomy" id="641524"/>
    <lineage>
        <taxon>Bacteria</taxon>
        <taxon>Pseudomonadati</taxon>
        <taxon>Bacteroidota</taxon>
        <taxon>Cytophagia</taxon>
        <taxon>Cytophagales</taxon>
        <taxon>Cyclobacteriaceae</taxon>
        <taxon>Cyclobacterium</taxon>
    </lineage>
</organism>
<evidence type="ECO:0000313" key="3">
    <source>
        <dbReference type="Proteomes" id="UP000014974"/>
    </source>
</evidence>
<sequence>MVDEMLFILFGFLLFTNITFIPFQFFEHENNHKGKTGSFTLLRKEFSGTRSLRKKYS</sequence>
<dbReference type="AlphaFoldDB" id="S7WT27"/>